<comment type="similarity">
    <text evidence="1">Belongs to the sigma-70 factor family. ECF subfamily.</text>
</comment>
<evidence type="ECO:0000256" key="2">
    <source>
        <dbReference type="ARBA" id="ARBA00023015"/>
    </source>
</evidence>
<dbReference type="PANTHER" id="PTHR43133:SF50">
    <property type="entry name" value="ECF RNA POLYMERASE SIGMA FACTOR SIGM"/>
    <property type="match status" value="1"/>
</dbReference>
<accession>C7PVL5</accession>
<dbReference type="Pfam" id="PF04542">
    <property type="entry name" value="Sigma70_r2"/>
    <property type="match status" value="1"/>
</dbReference>
<dbReference type="InterPro" id="IPR036388">
    <property type="entry name" value="WH-like_DNA-bd_sf"/>
</dbReference>
<dbReference type="Gene3D" id="1.10.10.10">
    <property type="entry name" value="Winged helix-like DNA-binding domain superfamily/Winged helix DNA-binding domain"/>
    <property type="match status" value="1"/>
</dbReference>
<evidence type="ECO:0000256" key="3">
    <source>
        <dbReference type="ARBA" id="ARBA00023082"/>
    </source>
</evidence>
<dbReference type="InterPro" id="IPR013324">
    <property type="entry name" value="RNA_pol_sigma_r3/r4-like"/>
</dbReference>
<gene>
    <name evidence="8" type="ordered locus">Caci_0419</name>
</gene>
<evidence type="ECO:0000256" key="1">
    <source>
        <dbReference type="ARBA" id="ARBA00010641"/>
    </source>
</evidence>
<dbReference type="AlphaFoldDB" id="C7PVL5"/>
<dbReference type="Gene3D" id="1.10.1740.10">
    <property type="match status" value="1"/>
</dbReference>
<feature type="domain" description="RNA polymerase sigma factor 70 region 4 type 2" evidence="7">
    <location>
        <begin position="102"/>
        <end position="155"/>
    </location>
</feature>
<dbReference type="RefSeq" id="WP_012784666.1">
    <property type="nucleotide sequence ID" value="NC_013131.1"/>
</dbReference>
<evidence type="ECO:0000256" key="5">
    <source>
        <dbReference type="ARBA" id="ARBA00023163"/>
    </source>
</evidence>
<dbReference type="KEGG" id="cai:Caci_0419"/>
<dbReference type="InterPro" id="IPR013325">
    <property type="entry name" value="RNA_pol_sigma_r2"/>
</dbReference>
<organism evidence="8 9">
    <name type="scientific">Catenulispora acidiphila (strain DSM 44928 / JCM 14897 / NBRC 102108 / NRRL B-24433 / ID139908)</name>
    <dbReference type="NCBI Taxonomy" id="479433"/>
    <lineage>
        <taxon>Bacteria</taxon>
        <taxon>Bacillati</taxon>
        <taxon>Actinomycetota</taxon>
        <taxon>Actinomycetes</taxon>
        <taxon>Catenulisporales</taxon>
        <taxon>Catenulisporaceae</taxon>
        <taxon>Catenulispora</taxon>
    </lineage>
</organism>
<evidence type="ECO:0000256" key="4">
    <source>
        <dbReference type="ARBA" id="ARBA00023125"/>
    </source>
</evidence>
<dbReference type="GO" id="GO:0006352">
    <property type="term" value="P:DNA-templated transcription initiation"/>
    <property type="evidence" value="ECO:0007669"/>
    <property type="project" value="InterPro"/>
</dbReference>
<evidence type="ECO:0000259" key="6">
    <source>
        <dbReference type="Pfam" id="PF04542"/>
    </source>
</evidence>
<sequence length="191" mass="21219">MPEFTEFAQARQAHMRRMAFLLCGNWHDAQDVTQIALMNLCRAWSRARRADSIDAYAHRVVVRAYLSQRKKVLRQQARAVEYARASERVPGSAEESGEPELRMALLAALAQLPPRGRAVVVLRFWEDLSIEATAEALGCSTGNVKSQASRSLAKLREILGDSLFDEGDGGGPRRAHVHAGVRPVWEVDGRA</sequence>
<dbReference type="InterPro" id="IPR014325">
    <property type="entry name" value="RNA_pol_sigma-E_actinobac"/>
</dbReference>
<reference evidence="8 9" key="1">
    <citation type="journal article" date="2009" name="Stand. Genomic Sci.">
        <title>Complete genome sequence of Catenulispora acidiphila type strain (ID 139908).</title>
        <authorList>
            <person name="Copeland A."/>
            <person name="Lapidus A."/>
            <person name="Glavina Del Rio T."/>
            <person name="Nolan M."/>
            <person name="Lucas S."/>
            <person name="Chen F."/>
            <person name="Tice H."/>
            <person name="Cheng J.F."/>
            <person name="Bruce D."/>
            <person name="Goodwin L."/>
            <person name="Pitluck S."/>
            <person name="Mikhailova N."/>
            <person name="Pati A."/>
            <person name="Ivanova N."/>
            <person name="Mavromatis K."/>
            <person name="Chen A."/>
            <person name="Palaniappan K."/>
            <person name="Chain P."/>
            <person name="Land M."/>
            <person name="Hauser L."/>
            <person name="Chang Y.J."/>
            <person name="Jeffries C.D."/>
            <person name="Chertkov O."/>
            <person name="Brettin T."/>
            <person name="Detter J.C."/>
            <person name="Han C."/>
            <person name="Ali Z."/>
            <person name="Tindall B.J."/>
            <person name="Goker M."/>
            <person name="Bristow J."/>
            <person name="Eisen J.A."/>
            <person name="Markowitz V."/>
            <person name="Hugenholtz P."/>
            <person name="Kyrpides N.C."/>
            <person name="Klenk H.P."/>
        </authorList>
    </citation>
    <scope>NUCLEOTIDE SEQUENCE [LARGE SCALE GENOMIC DNA]</scope>
    <source>
        <strain evidence="9">DSM 44928 / JCM 14897 / NBRC 102108 / NRRL B-24433 / ID139908</strain>
    </source>
</reference>
<dbReference type="GO" id="GO:0003677">
    <property type="term" value="F:DNA binding"/>
    <property type="evidence" value="ECO:0007669"/>
    <property type="project" value="UniProtKB-KW"/>
</dbReference>
<dbReference type="NCBIfam" id="TIGR02983">
    <property type="entry name" value="SigE-fam_strep"/>
    <property type="match status" value="1"/>
</dbReference>
<dbReference type="InterPro" id="IPR039425">
    <property type="entry name" value="RNA_pol_sigma-70-like"/>
</dbReference>
<proteinExistence type="inferred from homology"/>
<protein>
    <submittedName>
        <fullName evidence="8">RNA polymerase, sigma-24 subunit, ECF subfamily</fullName>
    </submittedName>
</protein>
<dbReference type="SUPFAM" id="SSF88659">
    <property type="entry name" value="Sigma3 and sigma4 domains of RNA polymerase sigma factors"/>
    <property type="match status" value="1"/>
</dbReference>
<keyword evidence="9" id="KW-1185">Reference proteome</keyword>
<name>C7PVL5_CATAD</name>
<dbReference type="InterPro" id="IPR007627">
    <property type="entry name" value="RNA_pol_sigma70_r2"/>
</dbReference>
<dbReference type="CDD" id="cd06171">
    <property type="entry name" value="Sigma70_r4"/>
    <property type="match status" value="1"/>
</dbReference>
<dbReference type="Pfam" id="PF08281">
    <property type="entry name" value="Sigma70_r4_2"/>
    <property type="match status" value="1"/>
</dbReference>
<evidence type="ECO:0000313" key="8">
    <source>
        <dbReference type="EMBL" id="ACU69371.1"/>
    </source>
</evidence>
<dbReference type="GO" id="GO:0016987">
    <property type="term" value="F:sigma factor activity"/>
    <property type="evidence" value="ECO:0007669"/>
    <property type="project" value="UniProtKB-KW"/>
</dbReference>
<dbReference type="PANTHER" id="PTHR43133">
    <property type="entry name" value="RNA POLYMERASE ECF-TYPE SIGMA FACTO"/>
    <property type="match status" value="1"/>
</dbReference>
<dbReference type="InParanoid" id="C7PVL5"/>
<dbReference type="eggNOG" id="COG1595">
    <property type="taxonomic scope" value="Bacteria"/>
</dbReference>
<dbReference type="EMBL" id="CP001700">
    <property type="protein sequence ID" value="ACU69371.1"/>
    <property type="molecule type" value="Genomic_DNA"/>
</dbReference>
<dbReference type="NCBIfam" id="TIGR02937">
    <property type="entry name" value="sigma70-ECF"/>
    <property type="match status" value="1"/>
</dbReference>
<feature type="domain" description="RNA polymerase sigma-70 region 2" evidence="6">
    <location>
        <begin position="12"/>
        <end position="71"/>
    </location>
</feature>
<keyword evidence="4" id="KW-0238">DNA-binding</keyword>
<evidence type="ECO:0000259" key="7">
    <source>
        <dbReference type="Pfam" id="PF08281"/>
    </source>
</evidence>
<dbReference type="HOGENOM" id="CLU_047691_15_4_11"/>
<evidence type="ECO:0000313" key="9">
    <source>
        <dbReference type="Proteomes" id="UP000000851"/>
    </source>
</evidence>
<keyword evidence="3" id="KW-0731">Sigma factor</keyword>
<keyword evidence="5" id="KW-0804">Transcription</keyword>
<dbReference type="STRING" id="479433.Caci_0419"/>
<dbReference type="SUPFAM" id="SSF88946">
    <property type="entry name" value="Sigma2 domain of RNA polymerase sigma factors"/>
    <property type="match status" value="1"/>
</dbReference>
<dbReference type="Proteomes" id="UP000000851">
    <property type="component" value="Chromosome"/>
</dbReference>
<dbReference type="InterPro" id="IPR014284">
    <property type="entry name" value="RNA_pol_sigma-70_dom"/>
</dbReference>
<dbReference type="InterPro" id="IPR013249">
    <property type="entry name" value="RNA_pol_sigma70_r4_t2"/>
</dbReference>
<keyword evidence="2" id="KW-0805">Transcription regulation</keyword>